<feature type="transmembrane region" description="Helical" evidence="1">
    <location>
        <begin position="325"/>
        <end position="342"/>
    </location>
</feature>
<feature type="transmembrane region" description="Helical" evidence="1">
    <location>
        <begin position="208"/>
        <end position="226"/>
    </location>
</feature>
<proteinExistence type="predicted"/>
<feature type="transmembrane region" description="Helical" evidence="1">
    <location>
        <begin position="260"/>
        <end position="281"/>
    </location>
</feature>
<evidence type="ECO:0000313" key="3">
    <source>
        <dbReference type="Proteomes" id="UP000235826"/>
    </source>
</evidence>
<feature type="transmembrane region" description="Helical" evidence="1">
    <location>
        <begin position="82"/>
        <end position="103"/>
    </location>
</feature>
<keyword evidence="1" id="KW-1133">Transmembrane helix</keyword>
<feature type="transmembrane region" description="Helical" evidence="1">
    <location>
        <begin position="164"/>
        <end position="188"/>
    </location>
</feature>
<reference evidence="2 3" key="1">
    <citation type="submission" date="2018-01" db="EMBL/GenBank/DDBJ databases">
        <title>Complete genome sequence of Flavivirga eckloniae ECD14 isolated from seaweed Ecklonia cava.</title>
        <authorList>
            <person name="Lee J.H."/>
            <person name="Baik K.S."/>
            <person name="Seong C.N."/>
        </authorList>
    </citation>
    <scope>NUCLEOTIDE SEQUENCE [LARGE SCALE GENOMIC DNA]</scope>
    <source>
        <strain evidence="2 3">ECD14</strain>
    </source>
</reference>
<gene>
    <name evidence="2" type="ORF">C1H87_09595</name>
</gene>
<evidence type="ECO:0000256" key="1">
    <source>
        <dbReference type="SAM" id="Phobius"/>
    </source>
</evidence>
<dbReference type="AlphaFoldDB" id="A0A2K9PPG2"/>
<dbReference type="Proteomes" id="UP000235826">
    <property type="component" value="Chromosome"/>
</dbReference>
<feature type="transmembrane region" description="Helical" evidence="1">
    <location>
        <begin position="348"/>
        <end position="365"/>
    </location>
</feature>
<protein>
    <recommendedName>
        <fullName evidence="4">Glycosyltransferase RgtA/B/C/D-like domain-containing protein</fullName>
    </recommendedName>
</protein>
<dbReference type="RefSeq" id="WP_102755594.1">
    <property type="nucleotide sequence ID" value="NZ_CP025791.1"/>
</dbReference>
<sequence length="480" mass="56188">MQEKKSYKVYLIFFVLILVYLVFAIQYSPIFEKLGSDKEVFQYIGMLIKNNKYPYTDAFDHKPPIIYLVNYLGCLFTPNSTWGIFIILNFMGFFSALLVYKAALNRFQTFILPMLICVAFFCVNNSNIILQEGNLTRQIAAFLTIWVIFLIFTNKRTKIKSILIGFIIGIIFFTQQNEVLGGVILSGYYLMFKKNFSFNTLKSILENITFFTLGLLIPFIGTLLIVNHWDNYGDFINQVFLFNFDNYIEDKSFITKIAAVVYRFATIAYLNKVLLIIILLTPVSLLLSKIDEKKWHIDPKFIVLFTALIFQIISTSISGKTYGHYFLMFVPYIIFMFIFSFYEKRTNYKNFLLIALVGVLIYHSVSTLSYHKPNNSLLEGLTKEVISVKNTEGQFYSLNGRYLRVNFNLNITAPSKHIYTHFMNEEVGKEIIEDLRINKTKYILFDIREDHIIPESLKSFITLNYKETMIHKDHILFKRK</sequence>
<dbReference type="EMBL" id="CP025791">
    <property type="protein sequence ID" value="AUP78939.1"/>
    <property type="molecule type" value="Genomic_DNA"/>
</dbReference>
<feature type="transmembrane region" description="Helical" evidence="1">
    <location>
        <begin position="110"/>
        <end position="129"/>
    </location>
</feature>
<dbReference type="OrthoDB" id="5056808at2"/>
<feature type="transmembrane region" description="Helical" evidence="1">
    <location>
        <begin position="135"/>
        <end position="152"/>
    </location>
</feature>
<name>A0A2K9PPG2_9FLAO</name>
<evidence type="ECO:0000313" key="2">
    <source>
        <dbReference type="EMBL" id="AUP78939.1"/>
    </source>
</evidence>
<feature type="transmembrane region" description="Helical" evidence="1">
    <location>
        <begin position="7"/>
        <end position="27"/>
    </location>
</feature>
<dbReference type="KEGG" id="fek:C1H87_09595"/>
<accession>A0A2K9PPG2</accession>
<feature type="transmembrane region" description="Helical" evidence="1">
    <location>
        <begin position="301"/>
        <end position="318"/>
    </location>
</feature>
<evidence type="ECO:0008006" key="4">
    <source>
        <dbReference type="Google" id="ProtNLM"/>
    </source>
</evidence>
<keyword evidence="1" id="KW-0472">Membrane</keyword>
<keyword evidence="1" id="KW-0812">Transmembrane</keyword>
<keyword evidence="3" id="KW-1185">Reference proteome</keyword>
<organism evidence="2 3">
    <name type="scientific">Flavivirga eckloniae</name>
    <dbReference type="NCBI Taxonomy" id="1803846"/>
    <lineage>
        <taxon>Bacteria</taxon>
        <taxon>Pseudomonadati</taxon>
        <taxon>Bacteroidota</taxon>
        <taxon>Flavobacteriia</taxon>
        <taxon>Flavobacteriales</taxon>
        <taxon>Flavobacteriaceae</taxon>
        <taxon>Flavivirga</taxon>
    </lineage>
</organism>